<dbReference type="GO" id="GO:0071595">
    <property type="term" value="C:Nem1-Spo7 phosphatase complex"/>
    <property type="evidence" value="ECO:0007669"/>
    <property type="project" value="TreeGrafter"/>
</dbReference>
<dbReference type="Proteomes" id="UP000053411">
    <property type="component" value="Unassembled WGS sequence"/>
</dbReference>
<keyword evidence="2" id="KW-1133">Transmembrane helix</keyword>
<evidence type="ECO:0000256" key="2">
    <source>
        <dbReference type="SAM" id="Phobius"/>
    </source>
</evidence>
<protein>
    <recommendedName>
        <fullName evidence="5">Spo7-like protein</fullName>
    </recommendedName>
</protein>
<evidence type="ECO:0000256" key="1">
    <source>
        <dbReference type="SAM" id="MobiDB-lite"/>
    </source>
</evidence>
<feature type="compositionally biased region" description="Basic and acidic residues" evidence="1">
    <location>
        <begin position="389"/>
        <end position="405"/>
    </location>
</feature>
<dbReference type="Pfam" id="PF03907">
    <property type="entry name" value="Spo7"/>
    <property type="match status" value="1"/>
</dbReference>
<feature type="compositionally biased region" description="Low complexity" evidence="1">
    <location>
        <begin position="406"/>
        <end position="423"/>
    </location>
</feature>
<reference evidence="3 4" key="1">
    <citation type="submission" date="2015-01" db="EMBL/GenBank/DDBJ databases">
        <title>The Genome Sequence of Fonsecaea multimorphosa CBS 102226.</title>
        <authorList>
            <consortium name="The Broad Institute Genomics Platform"/>
            <person name="Cuomo C."/>
            <person name="de Hoog S."/>
            <person name="Gorbushina A."/>
            <person name="Stielow B."/>
            <person name="Teixiera M."/>
            <person name="Abouelleil A."/>
            <person name="Chapman S.B."/>
            <person name="Priest M."/>
            <person name="Young S.K."/>
            <person name="Wortman J."/>
            <person name="Nusbaum C."/>
            <person name="Birren B."/>
        </authorList>
    </citation>
    <scope>NUCLEOTIDE SEQUENCE [LARGE SCALE GENOMIC DNA]</scope>
    <source>
        <strain evidence="3 4">CBS 102226</strain>
    </source>
</reference>
<dbReference type="GO" id="GO:0019888">
    <property type="term" value="F:protein phosphatase regulator activity"/>
    <property type="evidence" value="ECO:0007669"/>
    <property type="project" value="InterPro"/>
</dbReference>
<keyword evidence="2" id="KW-0812">Transmembrane</keyword>
<dbReference type="OrthoDB" id="5599171at2759"/>
<dbReference type="VEuPathDB" id="FungiDB:Z520_08099"/>
<dbReference type="EMBL" id="KN848078">
    <property type="protein sequence ID" value="KIX96321.1"/>
    <property type="molecule type" value="Genomic_DNA"/>
</dbReference>
<dbReference type="PANTHER" id="PTHR28249">
    <property type="entry name" value="SPORULATION-SPECIFIC PROTEIN SPO7"/>
    <property type="match status" value="1"/>
</dbReference>
<feature type="region of interest" description="Disordered" evidence="1">
    <location>
        <begin position="285"/>
        <end position="518"/>
    </location>
</feature>
<name>A0A0D2IGZ6_9EURO</name>
<dbReference type="RefSeq" id="XP_016630444.1">
    <property type="nucleotide sequence ID" value="XM_016778596.1"/>
</dbReference>
<evidence type="ECO:0000313" key="3">
    <source>
        <dbReference type="EMBL" id="KIX96321.1"/>
    </source>
</evidence>
<feature type="region of interest" description="Disordered" evidence="1">
    <location>
        <begin position="16"/>
        <end position="36"/>
    </location>
</feature>
<feature type="compositionally biased region" description="Polar residues" evidence="1">
    <location>
        <begin position="302"/>
        <end position="312"/>
    </location>
</feature>
<accession>A0A0D2IGZ6</accession>
<dbReference type="GO" id="GO:0006998">
    <property type="term" value="P:nuclear envelope organization"/>
    <property type="evidence" value="ECO:0007669"/>
    <property type="project" value="TreeGrafter"/>
</dbReference>
<dbReference type="InterPro" id="IPR005605">
    <property type="entry name" value="Spo7"/>
</dbReference>
<evidence type="ECO:0008006" key="5">
    <source>
        <dbReference type="Google" id="ProtNLM"/>
    </source>
</evidence>
<feature type="compositionally biased region" description="Basic and acidic residues" evidence="1">
    <location>
        <begin position="437"/>
        <end position="456"/>
    </location>
</feature>
<dbReference type="STRING" id="1442371.A0A0D2IGZ6"/>
<sequence>MASPETRLNQIVKGAPTTDIRPLPSAPLHSLGKQSEQPTLDPLLATLPSSPPQIYLNLLILESSLRAQYLHLVSRRRLNTFFLLLLAVWNCLFFYALFLRPREDGIGLGGSVYWVVETSEKLALMGGVVTVLLVWGTGQWERGIRWPRKWLGTTNRGLRGFNLRVVRIRGKFWREMLGHLSFLLPFGLWREAGGSDWHLVEHENGLVVEEDLAEGGDAIMLLLLPKSFSPEFRENWEEYRTEYWEKENERRAALRKKLNVLRRAKAKEAGGWKWWTGAWRLQSSRHHGQRRHHDLEKHPHLQHTQGTGSHRASLSERDAMGHARALSGTAGKRRSVNLDSDSTHSRSRQSSRSSTPHLEFDVATERPLSERMRRGSSVSSTASVRRKPPRDGGRRDRDGNRERGLGDITPLGTPLLSPLTSASGEDDREERKRRRKEKEAARKQKEETSTKEEDSHQKRKSRIKQEPAAAVKHEIKAENGGNGNGQGYEAAGESSVPTTPKTEEGFSLDMVAEANSKT</sequence>
<dbReference type="PANTHER" id="PTHR28249:SF1">
    <property type="entry name" value="SPORULATION-SPECIFIC PROTEIN SPO7"/>
    <property type="match status" value="1"/>
</dbReference>
<dbReference type="GeneID" id="27713845"/>
<proteinExistence type="predicted"/>
<feature type="transmembrane region" description="Helical" evidence="2">
    <location>
        <begin position="78"/>
        <end position="98"/>
    </location>
</feature>
<evidence type="ECO:0000313" key="4">
    <source>
        <dbReference type="Proteomes" id="UP000053411"/>
    </source>
</evidence>
<gene>
    <name evidence="3" type="ORF">Z520_08099</name>
</gene>
<feature type="compositionally biased region" description="Basic and acidic residues" evidence="1">
    <location>
        <begin position="358"/>
        <end position="373"/>
    </location>
</feature>
<keyword evidence="4" id="KW-1185">Reference proteome</keyword>
<organism evidence="3 4">
    <name type="scientific">Fonsecaea multimorphosa CBS 102226</name>
    <dbReference type="NCBI Taxonomy" id="1442371"/>
    <lineage>
        <taxon>Eukaryota</taxon>
        <taxon>Fungi</taxon>
        <taxon>Dikarya</taxon>
        <taxon>Ascomycota</taxon>
        <taxon>Pezizomycotina</taxon>
        <taxon>Eurotiomycetes</taxon>
        <taxon>Chaetothyriomycetidae</taxon>
        <taxon>Chaetothyriales</taxon>
        <taxon>Herpotrichiellaceae</taxon>
        <taxon>Fonsecaea</taxon>
    </lineage>
</organism>
<dbReference type="AlphaFoldDB" id="A0A0D2IGZ6"/>
<keyword evidence="2" id="KW-0472">Membrane</keyword>
<dbReference type="GO" id="GO:0004721">
    <property type="term" value="F:phosphoprotein phosphatase activity"/>
    <property type="evidence" value="ECO:0007669"/>
    <property type="project" value="TreeGrafter"/>
</dbReference>